<evidence type="ECO:0000256" key="4">
    <source>
        <dbReference type="ARBA" id="ARBA00035244"/>
    </source>
</evidence>
<accession>A0A0G0I6I6</accession>
<feature type="region of interest" description="Disordered" evidence="6">
    <location>
        <begin position="78"/>
        <end position="114"/>
    </location>
</feature>
<dbReference type="PANTHER" id="PTHR10746:SF6">
    <property type="entry name" value="LARGE RIBOSOMAL SUBUNIT PROTEIN UL4M"/>
    <property type="match status" value="1"/>
</dbReference>
<comment type="caution">
    <text evidence="7">The sequence shown here is derived from an EMBL/GenBank/DDBJ whole genome shotgun (WGS) entry which is preliminary data.</text>
</comment>
<sequence>MSIPGWLLPKNNMNASLYNIQAEKIKDITLDKNIFEYKINEKLIAQAVKIYLHNQRAAHAIAKHRGEVAGTTKKMYAQKGTGNARHSTAKAPQFVGGGSAHGPRGDQKTPQHFSQKLRQSALKSVLSKFALNKSILIIDKLSTIEPKTKAAWVFVDKLEKQNESLAKSRKIGIITSRSFDSVKRAFGNIPGINILSVKSLNTYDLSKQNYLMFTAAALKELSI</sequence>
<dbReference type="EMBL" id="LBTX01000008">
    <property type="protein sequence ID" value="KKQ50142.1"/>
    <property type="molecule type" value="Genomic_DNA"/>
</dbReference>
<dbReference type="Gene3D" id="3.40.1370.10">
    <property type="match status" value="1"/>
</dbReference>
<dbReference type="GO" id="GO:0005840">
    <property type="term" value="C:ribosome"/>
    <property type="evidence" value="ECO:0007669"/>
    <property type="project" value="UniProtKB-KW"/>
</dbReference>
<gene>
    <name evidence="7" type="ORF">US68_C0008G0027</name>
</gene>
<dbReference type="Pfam" id="PF00573">
    <property type="entry name" value="Ribosomal_L4"/>
    <property type="match status" value="1"/>
</dbReference>
<evidence type="ECO:0000256" key="1">
    <source>
        <dbReference type="ARBA" id="ARBA00010528"/>
    </source>
</evidence>
<dbReference type="PANTHER" id="PTHR10746">
    <property type="entry name" value="50S RIBOSOMAL PROTEIN L4"/>
    <property type="match status" value="1"/>
</dbReference>
<evidence type="ECO:0000256" key="6">
    <source>
        <dbReference type="SAM" id="MobiDB-lite"/>
    </source>
</evidence>
<keyword evidence="2 7" id="KW-0689">Ribosomal protein</keyword>
<proteinExistence type="inferred from homology"/>
<dbReference type="PATRIC" id="fig|1618488.3.peg.444"/>
<comment type="similarity">
    <text evidence="1">Belongs to the universal ribosomal protein uL4 family.</text>
</comment>
<evidence type="ECO:0000256" key="5">
    <source>
        <dbReference type="ARBA" id="ARBA00035462"/>
    </source>
</evidence>
<dbReference type="InterPro" id="IPR002136">
    <property type="entry name" value="Ribosomal_uL4"/>
</dbReference>
<dbReference type="GO" id="GO:0003735">
    <property type="term" value="F:structural constituent of ribosome"/>
    <property type="evidence" value="ECO:0007669"/>
    <property type="project" value="InterPro"/>
</dbReference>
<dbReference type="Proteomes" id="UP000034231">
    <property type="component" value="Unassembled WGS sequence"/>
</dbReference>
<keyword evidence="3" id="KW-0687">Ribonucleoprotein</keyword>
<dbReference type="AlphaFoldDB" id="A0A0G0I6I6"/>
<dbReference type="NCBIfam" id="TIGR03953">
    <property type="entry name" value="rplD_bact"/>
    <property type="match status" value="1"/>
</dbReference>
<dbReference type="InterPro" id="IPR023574">
    <property type="entry name" value="Ribosomal_uL4_dom_sf"/>
</dbReference>
<evidence type="ECO:0000256" key="3">
    <source>
        <dbReference type="ARBA" id="ARBA00023274"/>
    </source>
</evidence>
<evidence type="ECO:0000256" key="2">
    <source>
        <dbReference type="ARBA" id="ARBA00022980"/>
    </source>
</evidence>
<organism evidence="7 8">
    <name type="scientific">Candidatus Shapirobacteria bacterium GW2011_GWE1_38_10</name>
    <dbReference type="NCBI Taxonomy" id="1618488"/>
    <lineage>
        <taxon>Bacteria</taxon>
        <taxon>Candidatus Shapironibacteriota</taxon>
    </lineage>
</organism>
<evidence type="ECO:0000313" key="8">
    <source>
        <dbReference type="Proteomes" id="UP000034231"/>
    </source>
</evidence>
<dbReference type="SUPFAM" id="SSF52166">
    <property type="entry name" value="Ribosomal protein L4"/>
    <property type="match status" value="1"/>
</dbReference>
<evidence type="ECO:0000313" key="7">
    <source>
        <dbReference type="EMBL" id="KKQ50142.1"/>
    </source>
</evidence>
<protein>
    <recommendedName>
        <fullName evidence="4">Large ribosomal subunit protein uL4</fullName>
    </recommendedName>
    <alternativeName>
        <fullName evidence="5">50S ribosomal protein L4</fullName>
    </alternativeName>
</protein>
<name>A0A0G0I6I6_9BACT</name>
<reference evidence="7 8" key="1">
    <citation type="journal article" date="2015" name="Nature">
        <title>rRNA introns, odd ribosomes, and small enigmatic genomes across a large radiation of phyla.</title>
        <authorList>
            <person name="Brown C.T."/>
            <person name="Hug L.A."/>
            <person name="Thomas B.C."/>
            <person name="Sharon I."/>
            <person name="Castelle C.J."/>
            <person name="Singh A."/>
            <person name="Wilkins M.J."/>
            <person name="Williams K.H."/>
            <person name="Banfield J.F."/>
        </authorList>
    </citation>
    <scope>NUCLEOTIDE SEQUENCE [LARGE SCALE GENOMIC DNA]</scope>
</reference>
<dbReference type="GO" id="GO:0006412">
    <property type="term" value="P:translation"/>
    <property type="evidence" value="ECO:0007669"/>
    <property type="project" value="InterPro"/>
</dbReference>
<dbReference type="InterPro" id="IPR013005">
    <property type="entry name" value="Ribosomal_uL4-like"/>
</dbReference>
<dbReference type="GO" id="GO:1990904">
    <property type="term" value="C:ribonucleoprotein complex"/>
    <property type="evidence" value="ECO:0007669"/>
    <property type="project" value="UniProtKB-KW"/>
</dbReference>